<dbReference type="EMBL" id="JBHRTD010000006">
    <property type="protein sequence ID" value="MFC3137902.1"/>
    <property type="molecule type" value="Genomic_DNA"/>
</dbReference>
<protein>
    <submittedName>
        <fullName evidence="1">Uncharacterized protein</fullName>
    </submittedName>
</protein>
<evidence type="ECO:0000313" key="2">
    <source>
        <dbReference type="Proteomes" id="UP001595621"/>
    </source>
</evidence>
<accession>A0ABV7GDL7</accession>
<dbReference type="RefSeq" id="WP_248934895.1">
    <property type="nucleotide sequence ID" value="NZ_JAKILF010000002.1"/>
</dbReference>
<keyword evidence="2" id="KW-1185">Reference proteome</keyword>
<organism evidence="1 2">
    <name type="scientific">Shewanella submarina</name>
    <dbReference type="NCBI Taxonomy" id="2016376"/>
    <lineage>
        <taxon>Bacteria</taxon>
        <taxon>Pseudomonadati</taxon>
        <taxon>Pseudomonadota</taxon>
        <taxon>Gammaproteobacteria</taxon>
        <taxon>Alteromonadales</taxon>
        <taxon>Shewanellaceae</taxon>
        <taxon>Shewanella</taxon>
    </lineage>
</organism>
<gene>
    <name evidence="1" type="ORF">ACFOE0_06800</name>
</gene>
<sequence>MINYEKARARKQKAEEIIKQAKLNCKNHGVAFTYVNEETDDLLLHSVGYQNDEPFLNVLIRVHSEEEGLEVKARWLKIHNFQANELTVRYRDEMDWEDIRGNYVEEVFELFPQWEVVSTREGQRPSWEPELNFEDMVGYDL</sequence>
<evidence type="ECO:0000313" key="1">
    <source>
        <dbReference type="EMBL" id="MFC3137902.1"/>
    </source>
</evidence>
<proteinExistence type="predicted"/>
<reference evidence="2" key="1">
    <citation type="journal article" date="2019" name="Int. J. Syst. Evol. Microbiol.">
        <title>The Global Catalogue of Microorganisms (GCM) 10K type strain sequencing project: providing services to taxonomists for standard genome sequencing and annotation.</title>
        <authorList>
            <consortium name="The Broad Institute Genomics Platform"/>
            <consortium name="The Broad Institute Genome Sequencing Center for Infectious Disease"/>
            <person name="Wu L."/>
            <person name="Ma J."/>
        </authorList>
    </citation>
    <scope>NUCLEOTIDE SEQUENCE [LARGE SCALE GENOMIC DNA]</scope>
    <source>
        <strain evidence="2">KCTC 52277</strain>
    </source>
</reference>
<dbReference type="Proteomes" id="UP001595621">
    <property type="component" value="Unassembled WGS sequence"/>
</dbReference>
<name>A0ABV7GDL7_9GAMM</name>
<comment type="caution">
    <text evidence="1">The sequence shown here is derived from an EMBL/GenBank/DDBJ whole genome shotgun (WGS) entry which is preliminary data.</text>
</comment>